<accession>A0ABD2PHV3</accession>
<feature type="compositionally biased region" description="Basic and acidic residues" evidence="1">
    <location>
        <begin position="37"/>
        <end position="52"/>
    </location>
</feature>
<name>A0ABD2PHV3_9CUCU</name>
<dbReference type="Proteomes" id="UP001516400">
    <property type="component" value="Unassembled WGS sequence"/>
</dbReference>
<sequence length="110" mass="12378">MSEAHQEKSENERVCRGNGTHDAESPTNNDFSTVPENARRYEHKESRGESCSKELGAPVNEFSAEYKDEGEKPCSLLPTRRLFNVSPTLVRCSVIKLIFVGTLIHKLLTK</sequence>
<feature type="compositionally biased region" description="Polar residues" evidence="1">
    <location>
        <begin position="25"/>
        <end position="35"/>
    </location>
</feature>
<protein>
    <submittedName>
        <fullName evidence="2">Uncharacterized protein</fullName>
    </submittedName>
</protein>
<feature type="compositionally biased region" description="Basic and acidic residues" evidence="1">
    <location>
        <begin position="1"/>
        <end position="24"/>
    </location>
</feature>
<gene>
    <name evidence="2" type="ORF">HHI36_023714</name>
</gene>
<keyword evidence="3" id="KW-1185">Reference proteome</keyword>
<proteinExistence type="predicted"/>
<evidence type="ECO:0000313" key="2">
    <source>
        <dbReference type="EMBL" id="KAL3290372.1"/>
    </source>
</evidence>
<evidence type="ECO:0000256" key="1">
    <source>
        <dbReference type="SAM" id="MobiDB-lite"/>
    </source>
</evidence>
<evidence type="ECO:0000313" key="3">
    <source>
        <dbReference type="Proteomes" id="UP001516400"/>
    </source>
</evidence>
<organism evidence="2 3">
    <name type="scientific">Cryptolaemus montrouzieri</name>
    <dbReference type="NCBI Taxonomy" id="559131"/>
    <lineage>
        <taxon>Eukaryota</taxon>
        <taxon>Metazoa</taxon>
        <taxon>Ecdysozoa</taxon>
        <taxon>Arthropoda</taxon>
        <taxon>Hexapoda</taxon>
        <taxon>Insecta</taxon>
        <taxon>Pterygota</taxon>
        <taxon>Neoptera</taxon>
        <taxon>Endopterygota</taxon>
        <taxon>Coleoptera</taxon>
        <taxon>Polyphaga</taxon>
        <taxon>Cucujiformia</taxon>
        <taxon>Coccinelloidea</taxon>
        <taxon>Coccinellidae</taxon>
        <taxon>Scymninae</taxon>
        <taxon>Scymnini</taxon>
        <taxon>Cryptolaemus</taxon>
    </lineage>
</organism>
<dbReference type="EMBL" id="JABFTP020000186">
    <property type="protein sequence ID" value="KAL3290372.1"/>
    <property type="molecule type" value="Genomic_DNA"/>
</dbReference>
<feature type="region of interest" description="Disordered" evidence="1">
    <location>
        <begin position="1"/>
        <end position="53"/>
    </location>
</feature>
<reference evidence="2 3" key="1">
    <citation type="journal article" date="2021" name="BMC Biol.">
        <title>Horizontally acquired antibacterial genes associated with adaptive radiation of ladybird beetles.</title>
        <authorList>
            <person name="Li H.S."/>
            <person name="Tang X.F."/>
            <person name="Huang Y.H."/>
            <person name="Xu Z.Y."/>
            <person name="Chen M.L."/>
            <person name="Du X.Y."/>
            <person name="Qiu B.Y."/>
            <person name="Chen P.T."/>
            <person name="Zhang W."/>
            <person name="Slipinski A."/>
            <person name="Escalona H.E."/>
            <person name="Waterhouse R.M."/>
            <person name="Zwick A."/>
            <person name="Pang H."/>
        </authorList>
    </citation>
    <scope>NUCLEOTIDE SEQUENCE [LARGE SCALE GENOMIC DNA]</scope>
    <source>
        <strain evidence="2">SYSU2018</strain>
    </source>
</reference>
<comment type="caution">
    <text evidence="2">The sequence shown here is derived from an EMBL/GenBank/DDBJ whole genome shotgun (WGS) entry which is preliminary data.</text>
</comment>
<dbReference type="AlphaFoldDB" id="A0ABD2PHV3"/>